<dbReference type="InterPro" id="IPR050043">
    <property type="entry name" value="KfrC-like_dom"/>
</dbReference>
<gene>
    <name evidence="3" type="ORF">SAMN05216193_112114</name>
</gene>
<evidence type="ECO:0000256" key="2">
    <source>
        <dbReference type="SAM" id="MobiDB-lite"/>
    </source>
</evidence>
<feature type="compositionally biased region" description="Basic and acidic residues" evidence="2">
    <location>
        <begin position="159"/>
        <end position="169"/>
    </location>
</feature>
<organism evidence="3 4">
    <name type="scientific">Pseudomonas jinjuensis</name>
    <dbReference type="NCBI Taxonomy" id="198616"/>
    <lineage>
        <taxon>Bacteria</taxon>
        <taxon>Pseudomonadati</taxon>
        <taxon>Pseudomonadota</taxon>
        <taxon>Gammaproteobacteria</taxon>
        <taxon>Pseudomonadales</taxon>
        <taxon>Pseudomonadaceae</taxon>
        <taxon>Pseudomonas</taxon>
    </lineage>
</organism>
<evidence type="ECO:0000313" key="4">
    <source>
        <dbReference type="Proteomes" id="UP000242957"/>
    </source>
</evidence>
<dbReference type="NCBIfam" id="NF042916">
    <property type="entry name" value="IncP_KfrC_dom"/>
    <property type="match status" value="1"/>
</dbReference>
<sequence>MKHDSMDDPSKTKAPPGDDGQALEAQAQALASEQTALLEGSPLQARYNQALGEYVEQKVEQAQTLELRLETLVERQQAQLQQSLSARPGWLAMPSTRAAWQQRNERCQARLLELQGRLDRVQDLHHGMGLYAPRLEELAARRLRAEQPELAEQWSLQRQAERTLTESQRRTQANEAGRSRTSSP</sequence>
<evidence type="ECO:0008006" key="5">
    <source>
        <dbReference type="Google" id="ProtNLM"/>
    </source>
</evidence>
<reference evidence="4" key="1">
    <citation type="submission" date="2016-10" db="EMBL/GenBank/DDBJ databases">
        <authorList>
            <person name="Varghese N."/>
            <person name="Submissions S."/>
        </authorList>
    </citation>
    <scope>NUCLEOTIDE SEQUENCE [LARGE SCALE GENOMIC DNA]</scope>
    <source>
        <strain evidence="4">JCM 21621</strain>
    </source>
</reference>
<keyword evidence="1" id="KW-0175">Coiled coil</keyword>
<name>A0A1H0KB40_9PSED</name>
<keyword evidence="4" id="KW-1185">Reference proteome</keyword>
<accession>A0A1H0KB40</accession>
<dbReference type="STRING" id="198616.SAMN05216193_112114"/>
<protein>
    <recommendedName>
        <fullName evidence="5">Conjugal transfer protein</fullName>
    </recommendedName>
</protein>
<feature type="compositionally biased region" description="Basic and acidic residues" evidence="2">
    <location>
        <begin position="1"/>
        <end position="11"/>
    </location>
</feature>
<feature type="compositionally biased region" description="Polar residues" evidence="2">
    <location>
        <begin position="170"/>
        <end position="184"/>
    </location>
</feature>
<proteinExistence type="predicted"/>
<dbReference type="EMBL" id="FNIJ01000012">
    <property type="protein sequence ID" value="SDO53053.1"/>
    <property type="molecule type" value="Genomic_DNA"/>
</dbReference>
<feature type="region of interest" description="Disordered" evidence="2">
    <location>
        <begin position="1"/>
        <end position="21"/>
    </location>
</feature>
<dbReference type="AlphaFoldDB" id="A0A1H0KB40"/>
<evidence type="ECO:0000313" key="3">
    <source>
        <dbReference type="EMBL" id="SDO53053.1"/>
    </source>
</evidence>
<dbReference type="Proteomes" id="UP000242957">
    <property type="component" value="Unassembled WGS sequence"/>
</dbReference>
<feature type="region of interest" description="Disordered" evidence="2">
    <location>
        <begin position="151"/>
        <end position="184"/>
    </location>
</feature>
<evidence type="ECO:0000256" key="1">
    <source>
        <dbReference type="SAM" id="Coils"/>
    </source>
</evidence>
<feature type="coiled-coil region" evidence="1">
    <location>
        <begin position="55"/>
        <end position="124"/>
    </location>
</feature>